<evidence type="ECO:0000256" key="4">
    <source>
        <dbReference type="ARBA" id="ARBA00023157"/>
    </source>
</evidence>
<keyword evidence="9" id="KW-1185">Reference proteome</keyword>
<evidence type="ECO:0000256" key="6">
    <source>
        <dbReference type="RuleBase" id="RU361235"/>
    </source>
</evidence>
<dbReference type="InterPro" id="IPR019819">
    <property type="entry name" value="Carboxylesterase_B_CS"/>
</dbReference>
<keyword evidence="5" id="KW-0325">Glycoprotein</keyword>
<keyword evidence="4" id="KW-1015">Disulfide bond</keyword>
<name>A0ABD1ECD3_HYPHA</name>
<evidence type="ECO:0000256" key="3">
    <source>
        <dbReference type="ARBA" id="ARBA00022801"/>
    </source>
</evidence>
<dbReference type="Gene3D" id="3.40.50.1820">
    <property type="entry name" value="alpha/beta hydrolase"/>
    <property type="match status" value="1"/>
</dbReference>
<dbReference type="GO" id="GO:0052689">
    <property type="term" value="F:carboxylic ester hydrolase activity"/>
    <property type="evidence" value="ECO:0007669"/>
    <property type="project" value="UniProtKB-KW"/>
</dbReference>
<evidence type="ECO:0000256" key="1">
    <source>
        <dbReference type="ARBA" id="ARBA00005964"/>
    </source>
</evidence>
<evidence type="ECO:0000313" key="8">
    <source>
        <dbReference type="EMBL" id="KAL1492312.1"/>
    </source>
</evidence>
<dbReference type="InterPro" id="IPR029058">
    <property type="entry name" value="AB_hydrolase_fold"/>
</dbReference>
<dbReference type="SUPFAM" id="SSF53474">
    <property type="entry name" value="alpha/beta-Hydrolases"/>
    <property type="match status" value="1"/>
</dbReference>
<dbReference type="EC" id="3.1.1.-" evidence="6"/>
<dbReference type="PROSITE" id="PS00941">
    <property type="entry name" value="CARBOXYLESTERASE_B_2"/>
    <property type="match status" value="1"/>
</dbReference>
<feature type="signal peptide" evidence="6">
    <location>
        <begin position="1"/>
        <end position="19"/>
    </location>
</feature>
<dbReference type="EMBL" id="JBDJPC010000009">
    <property type="protein sequence ID" value="KAL1492312.1"/>
    <property type="molecule type" value="Genomic_DNA"/>
</dbReference>
<comment type="caution">
    <text evidence="8">The sequence shown here is derived from an EMBL/GenBank/DDBJ whole genome shotgun (WGS) entry which is preliminary data.</text>
</comment>
<dbReference type="PROSITE" id="PS00122">
    <property type="entry name" value="CARBOXYLESTERASE_B_1"/>
    <property type="match status" value="1"/>
</dbReference>
<sequence>MDKFQTLTLLLCSIESILAVDLFVDLPYGRVMGRESFTFNQVRFRAFQGIPYAASPIGPLRFQAPQPPLPWTGVRNATKDGNICFSIKNDSDDENEDCLFINVFTPVSDNNDTTKYPVMLWIYGGAFRTGSSKYSNFGPEFLLDKGVVVVTFNYRLGPFGFLATEDGLIPGNAGLKDQTAAIRWVYNHISLFGGNPEEVTIFGQSAGGASVGYQLLYKPNTGYFRGAILQSGSPLSSFSFMGDISARAYAFNLASCINGNVDLQNNTSSLVEFLLNSTGREIDKASTLTTVTSRPLPVIELDTEDAFFTKQSYESLMTGDFIKIPILIGTTSEEDIYSTSDLQSYEEKFEQYKKKHLKFIPEGFHVKNGSDSNIVGEEIYQLYFENVSSNNSLGYFVRYNSDNKYSKPIIKHADLASNYTDVYFYIFSYDGLMGNWNITVPGADLVGHGEDDRYLWAVLSSTYTNYDLSKFPESDITTHERMLTIWTNFAKYLNPTPDGDLFANVTWPKVKPNDFSYVDIGTNLEVKRNPKSPYYAEWTKIYDQYNQRPFTIF</sequence>
<comment type="similarity">
    <text evidence="1 6">Belongs to the type-B carboxylesterase/lipase family.</text>
</comment>
<protein>
    <recommendedName>
        <fullName evidence="6">Carboxylic ester hydrolase</fullName>
        <ecNumber evidence="6">3.1.1.-</ecNumber>
    </recommendedName>
</protein>
<evidence type="ECO:0000259" key="7">
    <source>
        <dbReference type="Pfam" id="PF00135"/>
    </source>
</evidence>
<evidence type="ECO:0000256" key="2">
    <source>
        <dbReference type="ARBA" id="ARBA00022487"/>
    </source>
</evidence>
<evidence type="ECO:0000256" key="5">
    <source>
        <dbReference type="ARBA" id="ARBA00023180"/>
    </source>
</evidence>
<dbReference type="Proteomes" id="UP001566132">
    <property type="component" value="Unassembled WGS sequence"/>
</dbReference>
<evidence type="ECO:0000313" key="9">
    <source>
        <dbReference type="Proteomes" id="UP001566132"/>
    </source>
</evidence>
<dbReference type="InterPro" id="IPR019826">
    <property type="entry name" value="Carboxylesterase_B_AS"/>
</dbReference>
<dbReference type="PANTHER" id="PTHR11559">
    <property type="entry name" value="CARBOXYLESTERASE"/>
    <property type="match status" value="1"/>
</dbReference>
<keyword evidence="2" id="KW-0719">Serine esterase</keyword>
<keyword evidence="6" id="KW-0732">Signal</keyword>
<dbReference type="InterPro" id="IPR002018">
    <property type="entry name" value="CarbesteraseB"/>
</dbReference>
<dbReference type="InterPro" id="IPR050309">
    <property type="entry name" value="Type-B_Carboxylest/Lipase"/>
</dbReference>
<proteinExistence type="inferred from homology"/>
<feature type="domain" description="Carboxylesterase type B" evidence="7">
    <location>
        <begin position="23"/>
        <end position="538"/>
    </location>
</feature>
<accession>A0ABD1ECD3</accession>
<keyword evidence="3 6" id="KW-0378">Hydrolase</keyword>
<gene>
    <name evidence="8" type="ORF">ABEB36_012785</name>
</gene>
<dbReference type="AlphaFoldDB" id="A0ABD1ECD3"/>
<feature type="chain" id="PRO_5044529753" description="Carboxylic ester hydrolase" evidence="6">
    <location>
        <begin position="20"/>
        <end position="553"/>
    </location>
</feature>
<dbReference type="Pfam" id="PF00135">
    <property type="entry name" value="COesterase"/>
    <property type="match status" value="1"/>
</dbReference>
<organism evidence="8 9">
    <name type="scientific">Hypothenemus hampei</name>
    <name type="common">Coffee berry borer</name>
    <dbReference type="NCBI Taxonomy" id="57062"/>
    <lineage>
        <taxon>Eukaryota</taxon>
        <taxon>Metazoa</taxon>
        <taxon>Ecdysozoa</taxon>
        <taxon>Arthropoda</taxon>
        <taxon>Hexapoda</taxon>
        <taxon>Insecta</taxon>
        <taxon>Pterygota</taxon>
        <taxon>Neoptera</taxon>
        <taxon>Endopterygota</taxon>
        <taxon>Coleoptera</taxon>
        <taxon>Polyphaga</taxon>
        <taxon>Cucujiformia</taxon>
        <taxon>Curculionidae</taxon>
        <taxon>Scolytinae</taxon>
        <taxon>Hypothenemus</taxon>
    </lineage>
</organism>
<reference evidence="8 9" key="1">
    <citation type="submission" date="2024-05" db="EMBL/GenBank/DDBJ databases">
        <title>Genetic variation in Jamaican populations of the coffee berry borer (Hypothenemus hampei).</title>
        <authorList>
            <person name="Errbii M."/>
            <person name="Myrie A."/>
        </authorList>
    </citation>
    <scope>NUCLEOTIDE SEQUENCE [LARGE SCALE GENOMIC DNA]</scope>
    <source>
        <strain evidence="8">JA-Hopewell-2020-01-JO</strain>
        <tissue evidence="8">Whole body</tissue>
    </source>
</reference>